<protein>
    <submittedName>
        <fullName evidence="2">Uncharacterized protein LOC100175316</fullName>
    </submittedName>
</protein>
<accession>A0A6F9DGR8</accession>
<feature type="region of interest" description="Disordered" evidence="1">
    <location>
        <begin position="244"/>
        <end position="322"/>
    </location>
</feature>
<feature type="compositionally biased region" description="Polar residues" evidence="1">
    <location>
        <begin position="41"/>
        <end position="50"/>
    </location>
</feature>
<dbReference type="AlphaFoldDB" id="A0A6F9DGR8"/>
<organism evidence="2">
    <name type="scientific">Phallusia mammillata</name>
    <dbReference type="NCBI Taxonomy" id="59560"/>
    <lineage>
        <taxon>Eukaryota</taxon>
        <taxon>Metazoa</taxon>
        <taxon>Chordata</taxon>
        <taxon>Tunicata</taxon>
        <taxon>Ascidiacea</taxon>
        <taxon>Phlebobranchia</taxon>
        <taxon>Ascidiidae</taxon>
        <taxon>Phallusia</taxon>
    </lineage>
</organism>
<feature type="compositionally biased region" description="Low complexity" evidence="1">
    <location>
        <begin position="256"/>
        <end position="277"/>
    </location>
</feature>
<gene>
    <name evidence="2" type="primary">LOC100175316</name>
</gene>
<name>A0A6F9DGR8_9ASCI</name>
<feature type="compositionally biased region" description="Acidic residues" evidence="1">
    <location>
        <begin position="299"/>
        <end position="309"/>
    </location>
</feature>
<feature type="compositionally biased region" description="Basic and acidic residues" evidence="1">
    <location>
        <begin position="246"/>
        <end position="255"/>
    </location>
</feature>
<feature type="region of interest" description="Disordered" evidence="1">
    <location>
        <begin position="373"/>
        <end position="411"/>
    </location>
</feature>
<evidence type="ECO:0000313" key="2">
    <source>
        <dbReference type="EMBL" id="CAB3260428.1"/>
    </source>
</evidence>
<reference evidence="2" key="1">
    <citation type="submission" date="2020-04" db="EMBL/GenBank/DDBJ databases">
        <authorList>
            <person name="Neveu A P."/>
        </authorList>
    </citation>
    <scope>NUCLEOTIDE SEQUENCE</scope>
    <source>
        <tissue evidence="2">Whole embryo</tissue>
    </source>
</reference>
<evidence type="ECO:0000256" key="1">
    <source>
        <dbReference type="SAM" id="MobiDB-lite"/>
    </source>
</evidence>
<proteinExistence type="evidence at transcript level"/>
<feature type="compositionally biased region" description="Basic residues" evidence="1">
    <location>
        <begin position="400"/>
        <end position="411"/>
    </location>
</feature>
<dbReference type="Gene3D" id="1.20.5.110">
    <property type="match status" value="1"/>
</dbReference>
<feature type="region of interest" description="Disordered" evidence="1">
    <location>
        <begin position="17"/>
        <end position="73"/>
    </location>
</feature>
<sequence length="411" mass="46422">MKISFCCFTCLIGEDAEKDPEESRLISNAPTNDDVKHEQTVTEVPESSKSPEVAEKSDVKSPEESRKTRSDKFRRAAGITKRYNVKSRKYDMSTDSAFSEDTCLRLKIAVKIMPRGGMAKVFAIDVFNVFSALSSDVSQDSVEDRPIVQLRTKVLPSDIRGHSRKYEVQESITGSLKFTNECLHTISLQEFQTSSIRFRLYHVFKHQRDHLLGEYVLDDAKLDLDYGGSTTNIELFLHDPSATDIRPPELSDVRRSISSSTSGSQNSSQSRSSFQTTIRKSDTKKSSRGTLPSFQTSSDNDDVSESTEASDDRPSYTRKKKSLFQTIRKAGSDREAEVTGDVAPVKKEKVDKVTALEWLRKANMERTEKVSELQHATEEMEQSAGNFSAVSVRLREKYEKKHKKKHSQESN</sequence>
<dbReference type="EMBL" id="LR786368">
    <property type="protein sequence ID" value="CAB3260428.1"/>
    <property type="molecule type" value="mRNA"/>
</dbReference>
<feature type="compositionally biased region" description="Basic and acidic residues" evidence="1">
    <location>
        <begin position="52"/>
        <end position="73"/>
    </location>
</feature>
<feature type="compositionally biased region" description="Polar residues" evidence="1">
    <location>
        <begin position="288"/>
        <end position="298"/>
    </location>
</feature>